<organism evidence="3 4">
    <name type="scientific">Portibacter lacus</name>
    <dbReference type="NCBI Taxonomy" id="1099794"/>
    <lineage>
        <taxon>Bacteria</taxon>
        <taxon>Pseudomonadati</taxon>
        <taxon>Bacteroidota</taxon>
        <taxon>Saprospiria</taxon>
        <taxon>Saprospirales</taxon>
        <taxon>Haliscomenobacteraceae</taxon>
        <taxon>Portibacter</taxon>
    </lineage>
</organism>
<dbReference type="SUPFAM" id="SSF48264">
    <property type="entry name" value="Cytochrome P450"/>
    <property type="match status" value="1"/>
</dbReference>
<proteinExistence type="inferred from homology"/>
<dbReference type="PANTHER" id="PTHR46696:SF1">
    <property type="entry name" value="CYTOCHROME P450 YJIB-RELATED"/>
    <property type="match status" value="1"/>
</dbReference>
<dbReference type="EMBL" id="BSOH01000037">
    <property type="protein sequence ID" value="GLR19894.1"/>
    <property type="molecule type" value="Genomic_DNA"/>
</dbReference>
<evidence type="ECO:0000313" key="3">
    <source>
        <dbReference type="EMBL" id="GLR19894.1"/>
    </source>
</evidence>
<dbReference type="RefSeq" id="WP_235293421.1">
    <property type="nucleotide sequence ID" value="NZ_BSOH01000037.1"/>
</dbReference>
<evidence type="ECO:0000313" key="4">
    <source>
        <dbReference type="Proteomes" id="UP001156666"/>
    </source>
</evidence>
<dbReference type="GO" id="GO:0005506">
    <property type="term" value="F:iron ion binding"/>
    <property type="evidence" value="ECO:0007669"/>
    <property type="project" value="InterPro"/>
</dbReference>
<reference evidence="3" key="1">
    <citation type="journal article" date="2014" name="Int. J. Syst. Evol. Microbiol.">
        <title>Complete genome sequence of Corynebacterium casei LMG S-19264T (=DSM 44701T), isolated from a smear-ripened cheese.</title>
        <authorList>
            <consortium name="US DOE Joint Genome Institute (JGI-PGF)"/>
            <person name="Walter F."/>
            <person name="Albersmeier A."/>
            <person name="Kalinowski J."/>
            <person name="Ruckert C."/>
        </authorList>
    </citation>
    <scope>NUCLEOTIDE SEQUENCE</scope>
    <source>
        <strain evidence="3">NBRC 108769</strain>
    </source>
</reference>
<keyword evidence="2" id="KW-0503">Monooxygenase</keyword>
<dbReference type="GO" id="GO:0020037">
    <property type="term" value="F:heme binding"/>
    <property type="evidence" value="ECO:0007669"/>
    <property type="project" value="InterPro"/>
</dbReference>
<comment type="similarity">
    <text evidence="1 2">Belongs to the cytochrome P450 family.</text>
</comment>
<protein>
    <recommendedName>
        <fullName evidence="5">Cytochrome P450</fullName>
    </recommendedName>
</protein>
<dbReference type="GO" id="GO:0004497">
    <property type="term" value="F:monooxygenase activity"/>
    <property type="evidence" value="ECO:0007669"/>
    <property type="project" value="UniProtKB-KW"/>
</dbReference>
<dbReference type="InterPro" id="IPR002397">
    <property type="entry name" value="Cyt_P450_B"/>
</dbReference>
<keyword evidence="2" id="KW-0408">Iron</keyword>
<gene>
    <name evidence="3" type="ORF">GCM10007940_45100</name>
</gene>
<reference evidence="3" key="2">
    <citation type="submission" date="2023-01" db="EMBL/GenBank/DDBJ databases">
        <title>Draft genome sequence of Portibacter lacus strain NBRC 108769.</title>
        <authorList>
            <person name="Sun Q."/>
            <person name="Mori K."/>
        </authorList>
    </citation>
    <scope>NUCLEOTIDE SEQUENCE</scope>
    <source>
        <strain evidence="3">NBRC 108769</strain>
    </source>
</reference>
<keyword evidence="2" id="KW-0479">Metal-binding</keyword>
<dbReference type="PROSITE" id="PS00086">
    <property type="entry name" value="CYTOCHROME_P450"/>
    <property type="match status" value="1"/>
</dbReference>
<dbReference type="PANTHER" id="PTHR46696">
    <property type="entry name" value="P450, PUTATIVE (EUROFUNG)-RELATED"/>
    <property type="match status" value="1"/>
</dbReference>
<dbReference type="InterPro" id="IPR001128">
    <property type="entry name" value="Cyt_P450"/>
</dbReference>
<dbReference type="PRINTS" id="PR00359">
    <property type="entry name" value="BP450"/>
</dbReference>
<comment type="caution">
    <text evidence="3">The sequence shown here is derived from an EMBL/GenBank/DDBJ whole genome shotgun (WGS) entry which is preliminary data.</text>
</comment>
<evidence type="ECO:0000256" key="1">
    <source>
        <dbReference type="ARBA" id="ARBA00010617"/>
    </source>
</evidence>
<dbReference type="GO" id="GO:0016705">
    <property type="term" value="F:oxidoreductase activity, acting on paired donors, with incorporation or reduction of molecular oxygen"/>
    <property type="evidence" value="ECO:0007669"/>
    <property type="project" value="InterPro"/>
</dbReference>
<keyword evidence="2" id="KW-0560">Oxidoreductase</keyword>
<keyword evidence="4" id="KW-1185">Reference proteome</keyword>
<name>A0AA37SUC8_9BACT</name>
<dbReference type="Gene3D" id="1.10.630.10">
    <property type="entry name" value="Cytochrome P450"/>
    <property type="match status" value="1"/>
</dbReference>
<evidence type="ECO:0008006" key="5">
    <source>
        <dbReference type="Google" id="ProtNLM"/>
    </source>
</evidence>
<sequence>MEKLQAWAIWKYNDVDSILTHPNFSAHYIDHRNLDSKLILDQQLAEFRASFIKLLQENHPFIKGVISKVISQEIGIFTKSKKTDIYTAFLRPCCQNISLQLTGIPEYKAEQQNLFGKTRAVFNMTNESETETNLGNNAVMSLSKYFQQLCKERRKQPGNDLITTFTKVEKNVGLLVSPLIQLFVGICESVPLLVGNMLYSLHENPHVIDRLISDVSSHSNELIRYAGPAQYVIRYCVADCKFNGHNFRKGDRIAVFLWSANRDEDIFRSPDTLDLNRTAQANMSFGKGNHACLGASIVREISIHMMEAILSHLPMDQISWAEAEFTGSKTIRGMNKINFNA</sequence>
<evidence type="ECO:0000256" key="2">
    <source>
        <dbReference type="RuleBase" id="RU000461"/>
    </source>
</evidence>
<dbReference type="AlphaFoldDB" id="A0AA37SUC8"/>
<dbReference type="InterPro" id="IPR017972">
    <property type="entry name" value="Cyt_P450_CS"/>
</dbReference>
<accession>A0AA37SUC8</accession>
<dbReference type="InterPro" id="IPR036396">
    <property type="entry name" value="Cyt_P450_sf"/>
</dbReference>
<dbReference type="Proteomes" id="UP001156666">
    <property type="component" value="Unassembled WGS sequence"/>
</dbReference>
<dbReference type="Pfam" id="PF00067">
    <property type="entry name" value="p450"/>
    <property type="match status" value="1"/>
</dbReference>
<keyword evidence="2" id="KW-0349">Heme</keyword>